<dbReference type="EMBL" id="CP158273">
    <property type="protein sequence ID" value="XDJ97168.1"/>
    <property type="molecule type" value="Genomic_DNA"/>
</dbReference>
<name>A0AB39GJS0_9BURK</name>
<dbReference type="AlphaFoldDB" id="A0AB39GJS0"/>
<organism evidence="2">
    <name type="scientific">Castellaniella ginsengisoli</name>
    <dbReference type="NCBI Taxonomy" id="546114"/>
    <lineage>
        <taxon>Bacteria</taxon>
        <taxon>Pseudomonadati</taxon>
        <taxon>Pseudomonadota</taxon>
        <taxon>Betaproteobacteria</taxon>
        <taxon>Burkholderiales</taxon>
        <taxon>Alcaligenaceae</taxon>
        <taxon>Castellaniella</taxon>
    </lineage>
</organism>
<sequence length="61" mass="7248">MNTDCTKCRAPMPPDPPGMERMHVCWRSTGFRCKQCGHWNDLKRRKGYAEWDAQRVEARHD</sequence>
<dbReference type="RefSeq" id="WP_368649018.1">
    <property type="nucleotide sequence ID" value="NZ_CP158269.1"/>
</dbReference>
<accession>A0AB39GJS0</accession>
<dbReference type="EMBL" id="CP158270">
    <property type="protein sequence ID" value="XDJ90234.1"/>
    <property type="molecule type" value="Genomic_DNA"/>
</dbReference>
<proteinExistence type="predicted"/>
<evidence type="ECO:0000313" key="2">
    <source>
        <dbReference type="EMBL" id="XDJ90234.1"/>
    </source>
</evidence>
<dbReference type="EMBL" id="CP158269">
    <property type="protein sequence ID" value="XDJ88859.1"/>
    <property type="molecule type" value="Genomic_DNA"/>
</dbReference>
<reference evidence="2" key="1">
    <citation type="submission" date="2024-05" db="EMBL/GenBank/DDBJ databases">
        <authorList>
            <person name="Luo Y.-C."/>
            <person name="Nicholds J."/>
            <person name="Mortimer T."/>
            <person name="Maboni G."/>
        </authorList>
    </citation>
    <scope>NUCLEOTIDE SEQUENCE</scope>
    <source>
        <strain evidence="4">124370</strain>
        <strain evidence="5">124566</strain>
        <strain evidence="3">124953</strain>
        <strain evidence="2">130308</strain>
        <strain evidence="1">130416</strain>
    </source>
</reference>
<evidence type="ECO:0000313" key="5">
    <source>
        <dbReference type="EMBL" id="XDJ99814.1"/>
    </source>
</evidence>
<gene>
    <name evidence="3" type="ORF">ABRY95_00055</name>
    <name evidence="1" type="ORF">ABRY98_04635</name>
    <name evidence="4" type="ORF">ABRZ05_05525</name>
    <name evidence="5" type="ORF">ABRZ11_05180</name>
    <name evidence="2" type="ORF">ABRZ12_11275</name>
</gene>
<evidence type="ECO:0000313" key="1">
    <source>
        <dbReference type="EMBL" id="XDJ88859.1"/>
    </source>
</evidence>
<protein>
    <submittedName>
        <fullName evidence="2">Uncharacterized protein</fullName>
    </submittedName>
</protein>
<dbReference type="EMBL" id="CP158272">
    <property type="protein sequence ID" value="XDJ99814.1"/>
    <property type="molecule type" value="Genomic_DNA"/>
</dbReference>
<dbReference type="EMBL" id="CP158271">
    <property type="protein sequence ID" value="XDJ93466.1"/>
    <property type="molecule type" value="Genomic_DNA"/>
</dbReference>
<evidence type="ECO:0000313" key="3">
    <source>
        <dbReference type="EMBL" id="XDJ93466.1"/>
    </source>
</evidence>
<evidence type="ECO:0000313" key="4">
    <source>
        <dbReference type="EMBL" id="XDJ97168.1"/>
    </source>
</evidence>